<dbReference type="PANTHER" id="PTHR47396:SF1">
    <property type="entry name" value="ATP-DEPENDENT HELICASE IRC3-RELATED"/>
    <property type="match status" value="1"/>
</dbReference>
<dbReference type="Gene3D" id="3.40.50.300">
    <property type="entry name" value="P-loop containing nucleotide triphosphate hydrolases"/>
    <property type="match status" value="2"/>
</dbReference>
<dbReference type="InterPro" id="IPR014001">
    <property type="entry name" value="Helicase_ATP-bd"/>
</dbReference>
<evidence type="ECO:0000259" key="1">
    <source>
        <dbReference type="PROSITE" id="PS51192"/>
    </source>
</evidence>
<evidence type="ECO:0000259" key="2">
    <source>
        <dbReference type="PROSITE" id="PS51194"/>
    </source>
</evidence>
<dbReference type="SUPFAM" id="SSF52540">
    <property type="entry name" value="P-loop containing nucleoside triphosphate hydrolases"/>
    <property type="match status" value="1"/>
</dbReference>
<evidence type="ECO:0000313" key="4">
    <source>
        <dbReference type="Proteomes" id="UP000231246"/>
    </source>
</evidence>
<dbReference type="Proteomes" id="UP000231246">
    <property type="component" value="Unassembled WGS sequence"/>
</dbReference>
<dbReference type="Pfam" id="PF00271">
    <property type="entry name" value="Helicase_C"/>
    <property type="match status" value="1"/>
</dbReference>
<dbReference type="CDD" id="cd17926">
    <property type="entry name" value="DEXHc_RE"/>
    <property type="match status" value="1"/>
</dbReference>
<name>A0A2H0BWW9_9BACT</name>
<dbReference type="InterPro" id="IPR001650">
    <property type="entry name" value="Helicase_C-like"/>
</dbReference>
<dbReference type="GO" id="GO:0003677">
    <property type="term" value="F:DNA binding"/>
    <property type="evidence" value="ECO:0007669"/>
    <property type="project" value="InterPro"/>
</dbReference>
<dbReference type="PROSITE" id="PS51192">
    <property type="entry name" value="HELICASE_ATP_BIND_1"/>
    <property type="match status" value="1"/>
</dbReference>
<dbReference type="GO" id="GO:0005524">
    <property type="term" value="F:ATP binding"/>
    <property type="evidence" value="ECO:0007669"/>
    <property type="project" value="InterPro"/>
</dbReference>
<dbReference type="SMART" id="SM00487">
    <property type="entry name" value="DEXDc"/>
    <property type="match status" value="1"/>
</dbReference>
<dbReference type="GO" id="GO:0004519">
    <property type="term" value="F:endonuclease activity"/>
    <property type="evidence" value="ECO:0007669"/>
    <property type="project" value="UniProtKB-KW"/>
</dbReference>
<dbReference type="PROSITE" id="PS51194">
    <property type="entry name" value="HELICASE_CTER"/>
    <property type="match status" value="1"/>
</dbReference>
<dbReference type="PANTHER" id="PTHR47396">
    <property type="entry name" value="TYPE I RESTRICTION ENZYME ECOKI R PROTEIN"/>
    <property type="match status" value="1"/>
</dbReference>
<sequence>MNMTMKHTRTAKIKIPELLLYTKHWGKNKLIQLAQKEEIKEVEVYQQPDKPGVFVAKDELDRLYYLILPNEKAELRGKNVLRVRGISNIENLNSSTELKWEKHIAQNAPQTPLEITKSWANQFIFKEETDGEPGLRPSQLGALHAIASHWSVKKNCGTVVMPTGTGKTEVMLSTLIYSQCSKVLILVPSSILRQQMFSKFSNLGCLREVCVVNSGIFNPRVTLIESGIGNIKEAKELITNSNVIVTTSQALHNFPDQIKQLFSQECSHLFIDEAHHVPAQTWGDIKNLFKEKQILQFTATPFRRDGKKIEGDIIYNYPLGMAQDDGYFKRINLIKIEEFDDNEADEKIAKFAIDALKVDLSKNHDHLLMARCSNKTRAEEIIRIYQKLAPEYNPISVNSDLTKKEIRESLDKLNNRTSKIIVCVDMLGEGFDLPNLKIAALHDTHKSLAITLQFIGRFTRFSKDVDDATVVINIGDPKVGKELEALYSEPADWNKLIKEKSESTIQREIDFHEFINNFSGELSKHISLWNLRPSYSTLVYETKCESWTPHKFSEIIPDKYLHWHAINHDKKVLVVVISKSEDVKWGRYKDIKNHSFELIVAHWSEEHKALFLQCSDYDAINSAKLSTLICGDSTKPKNGSYSFNIFSGVQRTLARNLGVSTVGKISYTMHFGIDITTGLSSLDKAKGGVLNNIFGWGYEDGERVSIGCSAKSGKVWSMGGGTIMEWKSWCHRIANKIFDNEIKESEIIKDFLRPKALEKRHSSIAILAQWGEKILSADEDNILVCFGDKEYKLYEVDLEITDFKDNGPIFFKIFSKDEESFYKISYGEKAVYSLVKGKKVSIKKYSKDAIPFIDYVETDPITIIYSDGSFTFNNYHVPTPPLNQFFDKQKINVLDWNKTDIQIESMGKDGDMKSIQHRVAEHFKNDHEIMFNDDASGEAADIIALRKESSDSFKLHLIHCKFSSKPTPGSRVEDFYALCGQAQKCIRWKHNGMEYLVDHMKRREDSWQKENKTRFIKGTMSDVNKLKKFARLAKKFVFEVSIVQPGLSKDKVSDDIIQLLGSTEDYLIKTSGATFNVISS</sequence>
<comment type="caution">
    <text evidence="3">The sequence shown here is derived from an EMBL/GenBank/DDBJ whole genome shotgun (WGS) entry which is preliminary data.</text>
</comment>
<dbReference type="SMART" id="SM00490">
    <property type="entry name" value="HELICc"/>
    <property type="match status" value="1"/>
</dbReference>
<protein>
    <submittedName>
        <fullName evidence="3">Type III restriction endonuclease subunit R</fullName>
    </submittedName>
</protein>
<dbReference type="AlphaFoldDB" id="A0A2H0BWW9"/>
<dbReference type="EMBL" id="PCTA01000002">
    <property type="protein sequence ID" value="PIP62193.1"/>
    <property type="molecule type" value="Genomic_DNA"/>
</dbReference>
<dbReference type="InterPro" id="IPR027417">
    <property type="entry name" value="P-loop_NTPase"/>
</dbReference>
<accession>A0A2H0BWW9</accession>
<dbReference type="InterPro" id="IPR006935">
    <property type="entry name" value="Helicase/UvrB_N"/>
</dbReference>
<dbReference type="GO" id="GO:0005829">
    <property type="term" value="C:cytosol"/>
    <property type="evidence" value="ECO:0007669"/>
    <property type="project" value="TreeGrafter"/>
</dbReference>
<keyword evidence="3" id="KW-0540">Nuclease</keyword>
<feature type="domain" description="Helicase C-terminal" evidence="2">
    <location>
        <begin position="352"/>
        <end position="505"/>
    </location>
</feature>
<keyword evidence="3" id="KW-0378">Hydrolase</keyword>
<keyword evidence="3" id="KW-0255">Endonuclease</keyword>
<evidence type="ECO:0000313" key="3">
    <source>
        <dbReference type="EMBL" id="PIP62193.1"/>
    </source>
</evidence>
<proteinExistence type="predicted"/>
<gene>
    <name evidence="3" type="ORF">COW99_00085</name>
</gene>
<dbReference type="GO" id="GO:0016787">
    <property type="term" value="F:hydrolase activity"/>
    <property type="evidence" value="ECO:0007669"/>
    <property type="project" value="InterPro"/>
</dbReference>
<dbReference type="Pfam" id="PF04851">
    <property type="entry name" value="ResIII"/>
    <property type="match status" value="1"/>
</dbReference>
<feature type="domain" description="Helicase ATP-binding" evidence="1">
    <location>
        <begin position="148"/>
        <end position="319"/>
    </location>
</feature>
<dbReference type="InterPro" id="IPR050742">
    <property type="entry name" value="Helicase_Restrict-Modif_Enz"/>
</dbReference>
<reference evidence="3 4" key="1">
    <citation type="submission" date="2017-09" db="EMBL/GenBank/DDBJ databases">
        <title>Depth-based differentiation of microbial function through sediment-hosted aquifers and enrichment of novel symbionts in the deep terrestrial subsurface.</title>
        <authorList>
            <person name="Probst A.J."/>
            <person name="Ladd B."/>
            <person name="Jarett J.K."/>
            <person name="Geller-Mcgrath D.E."/>
            <person name="Sieber C.M."/>
            <person name="Emerson J.B."/>
            <person name="Anantharaman K."/>
            <person name="Thomas B.C."/>
            <person name="Malmstrom R."/>
            <person name="Stieglmeier M."/>
            <person name="Klingl A."/>
            <person name="Woyke T."/>
            <person name="Ryan C.M."/>
            <person name="Banfield J.F."/>
        </authorList>
    </citation>
    <scope>NUCLEOTIDE SEQUENCE [LARGE SCALE GENOMIC DNA]</scope>
    <source>
        <strain evidence="3">CG22_combo_CG10-13_8_21_14_all_38_20</strain>
    </source>
</reference>
<organism evidence="3 4">
    <name type="scientific">Candidatus Roizmanbacteria bacterium CG22_combo_CG10-13_8_21_14_all_38_20</name>
    <dbReference type="NCBI Taxonomy" id="1974862"/>
    <lineage>
        <taxon>Bacteria</taxon>
        <taxon>Candidatus Roizmaniibacteriota</taxon>
    </lineage>
</organism>